<protein>
    <recommendedName>
        <fullName evidence="3">PH domain-containing protein</fullName>
    </recommendedName>
</protein>
<dbReference type="EMBL" id="PDUG01000004">
    <property type="protein sequence ID" value="PIC36342.1"/>
    <property type="molecule type" value="Genomic_DNA"/>
</dbReference>
<dbReference type="AlphaFoldDB" id="A0A2G5U9X5"/>
<dbReference type="OrthoDB" id="245697at2759"/>
<organism evidence="1 2">
    <name type="scientific">Caenorhabditis nigoni</name>
    <dbReference type="NCBI Taxonomy" id="1611254"/>
    <lineage>
        <taxon>Eukaryota</taxon>
        <taxon>Metazoa</taxon>
        <taxon>Ecdysozoa</taxon>
        <taxon>Nematoda</taxon>
        <taxon>Chromadorea</taxon>
        <taxon>Rhabditida</taxon>
        <taxon>Rhabditina</taxon>
        <taxon>Rhabditomorpha</taxon>
        <taxon>Rhabditoidea</taxon>
        <taxon>Rhabditidae</taxon>
        <taxon>Peloderinae</taxon>
        <taxon>Caenorhabditis</taxon>
    </lineage>
</organism>
<comment type="caution">
    <text evidence="1">The sequence shown here is derived from an EMBL/GenBank/DDBJ whole genome shotgun (WGS) entry which is preliminary data.</text>
</comment>
<proteinExistence type="predicted"/>
<gene>
    <name evidence="1" type="primary">Cnig_chr_IV.g15380</name>
    <name evidence="1" type="ORF">B9Z55_015380</name>
</gene>
<name>A0A2G5U9X5_9PELO</name>
<evidence type="ECO:0008006" key="3">
    <source>
        <dbReference type="Google" id="ProtNLM"/>
    </source>
</evidence>
<evidence type="ECO:0000313" key="2">
    <source>
        <dbReference type="Proteomes" id="UP000230233"/>
    </source>
</evidence>
<sequence length="132" mass="15600">MERVCNCSNTYIQGLVSSSVKQKKVRKTLKQNRKSELLRYALLRRDDLKLVFHKAEFDSKSVFEVLIYGYFYREIHLDDGNGWIFELIHRNQIRTDDTKDDVISFRVDNETSAKKWSAAFADKLEMDPTFKP</sequence>
<dbReference type="Proteomes" id="UP000230233">
    <property type="component" value="Chromosome IV"/>
</dbReference>
<accession>A0A2G5U9X5</accession>
<keyword evidence="2" id="KW-1185">Reference proteome</keyword>
<dbReference type="SUPFAM" id="SSF50729">
    <property type="entry name" value="PH domain-like"/>
    <property type="match status" value="1"/>
</dbReference>
<reference evidence="2" key="1">
    <citation type="submission" date="2017-10" db="EMBL/GenBank/DDBJ databases">
        <title>Rapid genome shrinkage in a self-fertile nematode reveals novel sperm competition proteins.</title>
        <authorList>
            <person name="Yin D."/>
            <person name="Schwarz E.M."/>
            <person name="Thomas C.G."/>
            <person name="Felde R.L."/>
            <person name="Korf I.F."/>
            <person name="Cutter A.D."/>
            <person name="Schartner C.M."/>
            <person name="Ralston E.J."/>
            <person name="Meyer B.J."/>
            <person name="Haag E.S."/>
        </authorList>
    </citation>
    <scope>NUCLEOTIDE SEQUENCE [LARGE SCALE GENOMIC DNA]</scope>
    <source>
        <strain evidence="2">JU1422</strain>
    </source>
</reference>
<evidence type="ECO:0000313" key="1">
    <source>
        <dbReference type="EMBL" id="PIC36342.1"/>
    </source>
</evidence>
<dbReference type="STRING" id="1611254.A0A2G5U9X5"/>